<organism evidence="1">
    <name type="scientific">Phenylobacterium glaciei</name>
    <dbReference type="NCBI Taxonomy" id="2803784"/>
    <lineage>
        <taxon>Bacteria</taxon>
        <taxon>Pseudomonadati</taxon>
        <taxon>Pseudomonadota</taxon>
        <taxon>Alphaproteobacteria</taxon>
        <taxon>Caulobacterales</taxon>
        <taxon>Caulobacteraceae</taxon>
        <taxon>Phenylobacterium</taxon>
    </lineage>
</organism>
<dbReference type="EMBL" id="CP068570">
    <property type="protein sequence ID" value="QQZ48935.1"/>
    <property type="molecule type" value="Genomic_DNA"/>
</dbReference>
<sequence>MKTYRIGVIGLGQRIAHVLAAMKEVGWNLDVAAYVDPGPVGRRSLARRGYLWGQLPSPAPCCTTGPMTWS</sequence>
<gene>
    <name evidence="1" type="ORF">JKL49_16790</name>
</gene>
<evidence type="ECO:0000313" key="1">
    <source>
        <dbReference type="EMBL" id="QQZ48935.1"/>
    </source>
</evidence>
<reference evidence="1" key="1">
    <citation type="submission" date="2021-01" db="EMBL/GenBank/DDBJ databases">
        <title>Genome sequence of Phenylobacterium sp. 20VBR1 isolated from a valley glaceir, Ny-Alesund, Svalbard.</title>
        <authorList>
            <person name="Thomas F.A."/>
            <person name="Krishnan K.P."/>
            <person name="Sinha R.K."/>
        </authorList>
    </citation>
    <scope>NUCLEOTIDE SEQUENCE</scope>
    <source>
        <strain evidence="1">20VBR1</strain>
    </source>
</reference>
<name>A0A974S6Z6_9CAUL</name>
<accession>A0A974S6Z6</accession>
<protein>
    <submittedName>
        <fullName evidence="1">Uncharacterized protein</fullName>
    </submittedName>
</protein>
<dbReference type="AlphaFoldDB" id="A0A974S6Z6"/>
<proteinExistence type="predicted"/>